<reference evidence="8" key="1">
    <citation type="submission" date="2017-09" db="EMBL/GenBank/DDBJ databases">
        <title>Depth-based differentiation of microbial function through sediment-hosted aquifers and enrichment of novel symbionts in the deep terrestrial subsurface.</title>
        <authorList>
            <person name="Probst A.J."/>
            <person name="Ladd B."/>
            <person name="Jarett J.K."/>
            <person name="Geller-Mcgrath D.E."/>
            <person name="Sieber C.M.K."/>
            <person name="Emerson J.B."/>
            <person name="Anantharaman K."/>
            <person name="Thomas B.C."/>
            <person name="Malmstrom R."/>
            <person name="Stieglmeier M."/>
            <person name="Klingl A."/>
            <person name="Woyke T."/>
            <person name="Ryan C.M."/>
            <person name="Banfield J.F."/>
        </authorList>
    </citation>
    <scope>NUCLEOTIDE SEQUENCE [LARGE SCALE GENOMIC DNA]</scope>
</reference>
<dbReference type="Gene3D" id="3.40.50.150">
    <property type="entry name" value="Vaccinia Virus protein VP39"/>
    <property type="match status" value="1"/>
</dbReference>
<dbReference type="InterPro" id="IPR023095">
    <property type="entry name" value="Ade_MeTrfase_dom_2"/>
</dbReference>
<comment type="caution">
    <text evidence="7">The sequence shown here is derived from an EMBL/GenBank/DDBJ whole genome shotgun (WGS) entry which is preliminary data.</text>
</comment>
<comment type="similarity">
    <text evidence="1">Belongs to the N(4)/N(6)-methyltransferase family.</text>
</comment>
<dbReference type="PRINTS" id="PR00505">
    <property type="entry name" value="D12N6MTFRASE"/>
</dbReference>
<sequence length="361" mass="42028">MPTPPRHSIVKKNSSIIPVKNKYNNTENVIQIQNRRYLGNKYKLLALIEEIIEKRCKPYNSFCDIFAGTGVTGEHFNAKNIKIISNEILYSNYVSLYAWLSPEYFDREKIEKYIDLLNSLSTNNDNYFSVNYGGTYFTVENARKIGAIREKIEELKLNFKEKCILLTSLLYAVDKVANTCGHYDAFRKTLDMVVPLKLRTLDIKQSENRNNEIYNKDSNVLINDIEPDILYIDPPYNSRQYCDSYHLLENLIVWDKQDLVGKAKKMDRSNLKSKYCLKDASKSFSELIHKAKCKHILVSYNNTGESKDNRSNARIKDNEIINILKDKGEVEIFEQHYKAFTTGKSITNGHTERVFYCKVRK</sequence>
<dbReference type="AlphaFoldDB" id="A0A2M7SEA8"/>
<keyword evidence="5" id="KW-0949">S-adenosyl-L-methionine</keyword>
<organism evidence="7 8">
    <name type="scientific">Candidatus Desantisbacteria bacterium CG_4_10_14_0_8_um_filter_48_22</name>
    <dbReference type="NCBI Taxonomy" id="1974543"/>
    <lineage>
        <taxon>Bacteria</taxon>
        <taxon>Candidatus Desantisiibacteriota</taxon>
    </lineage>
</organism>
<dbReference type="InterPro" id="IPR002052">
    <property type="entry name" value="DNA_methylase_N6_adenine_CS"/>
</dbReference>
<dbReference type="Gene3D" id="1.10.1020.10">
    <property type="entry name" value="Adenine-specific Methyltransferase, Domain 2"/>
    <property type="match status" value="1"/>
</dbReference>
<protein>
    <recommendedName>
        <fullName evidence="2">site-specific DNA-methyltransferase (adenine-specific)</fullName>
        <ecNumber evidence="2">2.1.1.72</ecNumber>
    </recommendedName>
</protein>
<evidence type="ECO:0000256" key="3">
    <source>
        <dbReference type="ARBA" id="ARBA00022603"/>
    </source>
</evidence>
<evidence type="ECO:0000313" key="8">
    <source>
        <dbReference type="Proteomes" id="UP000229307"/>
    </source>
</evidence>
<keyword evidence="3 7" id="KW-0489">Methyltransferase</keyword>
<dbReference type="InterPro" id="IPR029063">
    <property type="entry name" value="SAM-dependent_MTases_sf"/>
</dbReference>
<evidence type="ECO:0000256" key="4">
    <source>
        <dbReference type="ARBA" id="ARBA00022679"/>
    </source>
</evidence>
<dbReference type="PROSITE" id="PS00092">
    <property type="entry name" value="N6_MTASE"/>
    <property type="match status" value="1"/>
</dbReference>
<name>A0A2M7SEA8_9BACT</name>
<evidence type="ECO:0000313" key="7">
    <source>
        <dbReference type="EMBL" id="PIZ17848.1"/>
    </source>
</evidence>
<dbReference type="InterPro" id="IPR012327">
    <property type="entry name" value="MeTrfase_D12"/>
</dbReference>
<evidence type="ECO:0000256" key="5">
    <source>
        <dbReference type="ARBA" id="ARBA00022691"/>
    </source>
</evidence>
<comment type="catalytic activity">
    <reaction evidence="6">
        <text>a 2'-deoxyadenosine in DNA + S-adenosyl-L-methionine = an N(6)-methyl-2'-deoxyadenosine in DNA + S-adenosyl-L-homocysteine + H(+)</text>
        <dbReference type="Rhea" id="RHEA:15197"/>
        <dbReference type="Rhea" id="RHEA-COMP:12418"/>
        <dbReference type="Rhea" id="RHEA-COMP:12419"/>
        <dbReference type="ChEBI" id="CHEBI:15378"/>
        <dbReference type="ChEBI" id="CHEBI:57856"/>
        <dbReference type="ChEBI" id="CHEBI:59789"/>
        <dbReference type="ChEBI" id="CHEBI:90615"/>
        <dbReference type="ChEBI" id="CHEBI:90616"/>
        <dbReference type="EC" id="2.1.1.72"/>
    </reaction>
</comment>
<dbReference type="EC" id="2.1.1.72" evidence="2"/>
<keyword evidence="4 7" id="KW-0808">Transferase</keyword>
<dbReference type="GO" id="GO:0009307">
    <property type="term" value="P:DNA restriction-modification system"/>
    <property type="evidence" value="ECO:0007669"/>
    <property type="project" value="InterPro"/>
</dbReference>
<evidence type="ECO:0000256" key="2">
    <source>
        <dbReference type="ARBA" id="ARBA00011900"/>
    </source>
</evidence>
<dbReference type="GO" id="GO:0009007">
    <property type="term" value="F:site-specific DNA-methyltransferase (adenine-specific) activity"/>
    <property type="evidence" value="ECO:0007669"/>
    <property type="project" value="UniProtKB-EC"/>
</dbReference>
<accession>A0A2M7SEA8</accession>
<dbReference type="GO" id="GO:0003676">
    <property type="term" value="F:nucleic acid binding"/>
    <property type="evidence" value="ECO:0007669"/>
    <property type="project" value="InterPro"/>
</dbReference>
<evidence type="ECO:0000256" key="1">
    <source>
        <dbReference type="ARBA" id="ARBA00006594"/>
    </source>
</evidence>
<dbReference type="Pfam" id="PF02086">
    <property type="entry name" value="MethyltransfD12"/>
    <property type="match status" value="1"/>
</dbReference>
<dbReference type="SUPFAM" id="SSF53335">
    <property type="entry name" value="S-adenosyl-L-methionine-dependent methyltransferases"/>
    <property type="match status" value="1"/>
</dbReference>
<dbReference type="EMBL" id="PFMR01000081">
    <property type="protein sequence ID" value="PIZ17848.1"/>
    <property type="molecule type" value="Genomic_DNA"/>
</dbReference>
<evidence type="ECO:0000256" key="6">
    <source>
        <dbReference type="ARBA" id="ARBA00047942"/>
    </source>
</evidence>
<proteinExistence type="inferred from homology"/>
<dbReference type="GO" id="GO:0032259">
    <property type="term" value="P:methylation"/>
    <property type="evidence" value="ECO:0007669"/>
    <property type="project" value="UniProtKB-KW"/>
</dbReference>
<dbReference type="Proteomes" id="UP000229307">
    <property type="component" value="Unassembled WGS sequence"/>
</dbReference>
<gene>
    <name evidence="7" type="ORF">COY52_02635</name>
</gene>